<gene>
    <name evidence="12" type="primary">LOC110084405</name>
</gene>
<sequence length="338" mass="38830">MSQPLGLLIHRILAFPQPPAIFFLLSHSNRVHDTLLFFVPIYRERYKLVLGCNRVLRPGPDAQHRFVKRLVKHRHVHNTLKTRGTILNDIALVELSEPVTCTDYVQPACLPDSRVALSALTDCYISGWGNTNPQNDHYPDILQEGKVDFFPRRNCSKLWNRPLPAMNLCAGLERGGTGTCQGDSGGPIQCREERSERYWVLGVLSWGPLACGATRQPSVFISLQYFRDWIQQQTKEEDLSTPVRLPVFARVSTPARRTPPPTTKPSRPASWLSPPMWARPTALYSWISPGRFPPPQWRSWSPPRPKTTRWYPRTRPHGWSRHTHRPMPWFHLGHPLQP</sequence>
<dbReference type="SMART" id="SM00020">
    <property type="entry name" value="Tryp_SPc"/>
    <property type="match status" value="1"/>
</dbReference>
<accession>A0ABM5GL47</accession>
<evidence type="ECO:0000256" key="3">
    <source>
        <dbReference type="ARBA" id="ARBA00012050"/>
    </source>
</evidence>
<evidence type="ECO:0000256" key="8">
    <source>
        <dbReference type="ARBA" id="ARBA00023157"/>
    </source>
</evidence>
<dbReference type="Gene3D" id="2.40.10.10">
    <property type="entry name" value="Trypsin-like serine proteases"/>
    <property type="match status" value="1"/>
</dbReference>
<keyword evidence="7" id="KW-0720">Serine protease</keyword>
<dbReference type="SUPFAM" id="SSF50494">
    <property type="entry name" value="Trypsin-like serine proteases"/>
    <property type="match status" value="1"/>
</dbReference>
<dbReference type="GeneID" id="110084405"/>
<feature type="domain" description="Peptidase S1" evidence="10">
    <location>
        <begin position="23"/>
        <end position="235"/>
    </location>
</feature>
<dbReference type="EC" id="3.4.21.10" evidence="3"/>
<organism evidence="11 12">
    <name type="scientific">Pogona vitticeps</name>
    <name type="common">central bearded dragon</name>
    <dbReference type="NCBI Taxonomy" id="103695"/>
    <lineage>
        <taxon>Eukaryota</taxon>
        <taxon>Metazoa</taxon>
        <taxon>Chordata</taxon>
        <taxon>Craniata</taxon>
        <taxon>Vertebrata</taxon>
        <taxon>Euteleostomi</taxon>
        <taxon>Lepidosauria</taxon>
        <taxon>Squamata</taxon>
        <taxon>Bifurcata</taxon>
        <taxon>Unidentata</taxon>
        <taxon>Episquamata</taxon>
        <taxon>Toxicofera</taxon>
        <taxon>Iguania</taxon>
        <taxon>Acrodonta</taxon>
        <taxon>Agamidae</taxon>
        <taxon>Amphibolurinae</taxon>
        <taxon>Pogona</taxon>
    </lineage>
</organism>
<comment type="catalytic activity">
    <reaction evidence="1">
        <text>Preferential cleavage: Arg-|-Xaa, Lys-|-Xaa.</text>
        <dbReference type="EC" id="3.4.21.10"/>
    </reaction>
</comment>
<dbReference type="PRINTS" id="PR00722">
    <property type="entry name" value="CHYMOTRYPSIN"/>
</dbReference>
<dbReference type="PROSITE" id="PS00135">
    <property type="entry name" value="TRYPSIN_SER"/>
    <property type="match status" value="1"/>
</dbReference>
<keyword evidence="11" id="KW-1185">Reference proteome</keyword>
<dbReference type="InterPro" id="IPR043504">
    <property type="entry name" value="Peptidase_S1_PA_chymotrypsin"/>
</dbReference>
<evidence type="ECO:0000256" key="4">
    <source>
        <dbReference type="ARBA" id="ARBA00017161"/>
    </source>
</evidence>
<dbReference type="PANTHER" id="PTHR24252">
    <property type="entry name" value="ACROSIN-RELATED"/>
    <property type="match status" value="1"/>
</dbReference>
<evidence type="ECO:0000259" key="10">
    <source>
        <dbReference type="PROSITE" id="PS50240"/>
    </source>
</evidence>
<dbReference type="InterPro" id="IPR001314">
    <property type="entry name" value="Peptidase_S1A"/>
</dbReference>
<name>A0ABM5GL47_9SAUR</name>
<keyword evidence="5" id="KW-0645">Protease</keyword>
<evidence type="ECO:0000256" key="2">
    <source>
        <dbReference type="ARBA" id="ARBA00009228"/>
    </source>
</evidence>
<dbReference type="Proteomes" id="UP001652642">
    <property type="component" value="Chromosome 5"/>
</dbReference>
<dbReference type="InterPro" id="IPR009003">
    <property type="entry name" value="Peptidase_S1_PA"/>
</dbReference>
<dbReference type="Pfam" id="PF00089">
    <property type="entry name" value="Trypsin"/>
    <property type="match status" value="1"/>
</dbReference>
<evidence type="ECO:0000256" key="5">
    <source>
        <dbReference type="ARBA" id="ARBA00022670"/>
    </source>
</evidence>
<evidence type="ECO:0000256" key="9">
    <source>
        <dbReference type="SAM" id="MobiDB-lite"/>
    </source>
</evidence>
<dbReference type="PROSITE" id="PS50240">
    <property type="entry name" value="TRYPSIN_DOM"/>
    <property type="match status" value="1"/>
</dbReference>
<protein>
    <recommendedName>
        <fullName evidence="4">Acrosin</fullName>
        <ecNumber evidence="3">3.4.21.10</ecNumber>
    </recommendedName>
</protein>
<dbReference type="PANTHER" id="PTHR24252:SF8">
    <property type="entry name" value="ACROSIN"/>
    <property type="match status" value="1"/>
</dbReference>
<evidence type="ECO:0000256" key="7">
    <source>
        <dbReference type="ARBA" id="ARBA00022825"/>
    </source>
</evidence>
<keyword evidence="6" id="KW-0378">Hydrolase</keyword>
<feature type="region of interest" description="Disordered" evidence="9">
    <location>
        <begin position="253"/>
        <end position="273"/>
    </location>
</feature>
<evidence type="ECO:0000313" key="11">
    <source>
        <dbReference type="Proteomes" id="UP001652642"/>
    </source>
</evidence>
<dbReference type="InterPro" id="IPR001254">
    <property type="entry name" value="Trypsin_dom"/>
</dbReference>
<evidence type="ECO:0000313" key="12">
    <source>
        <dbReference type="RefSeq" id="XP_072858378.1"/>
    </source>
</evidence>
<evidence type="ECO:0000256" key="6">
    <source>
        <dbReference type="ARBA" id="ARBA00022801"/>
    </source>
</evidence>
<dbReference type="InterPro" id="IPR033116">
    <property type="entry name" value="TRYPSIN_SER"/>
</dbReference>
<proteinExistence type="inferred from homology"/>
<comment type="similarity">
    <text evidence="2">Belongs to the peptidase S1 family. Snake venom subfamily.</text>
</comment>
<reference evidence="12" key="1">
    <citation type="submission" date="2025-08" db="UniProtKB">
        <authorList>
            <consortium name="RefSeq"/>
        </authorList>
    </citation>
    <scope>IDENTIFICATION</scope>
</reference>
<keyword evidence="8" id="KW-1015">Disulfide bond</keyword>
<evidence type="ECO:0000256" key="1">
    <source>
        <dbReference type="ARBA" id="ARBA00001656"/>
    </source>
</evidence>
<dbReference type="RefSeq" id="XP_072858378.1">
    <property type="nucleotide sequence ID" value="XM_073002277.1"/>
</dbReference>
<dbReference type="CDD" id="cd00190">
    <property type="entry name" value="Tryp_SPc"/>
    <property type="match status" value="1"/>
</dbReference>